<accession>A0A6J6FCN9</accession>
<keyword evidence="1" id="KW-1133">Transmembrane helix</keyword>
<dbReference type="EMBL" id="CAEZTZ010000082">
    <property type="protein sequence ID" value="CAB4586596.1"/>
    <property type="molecule type" value="Genomic_DNA"/>
</dbReference>
<keyword evidence="1" id="KW-0472">Membrane</keyword>
<gene>
    <name evidence="2" type="ORF">UFOPK1767_00681</name>
</gene>
<keyword evidence="1" id="KW-0812">Transmembrane</keyword>
<name>A0A6J6FCN9_9ZZZZ</name>
<reference evidence="2" key="1">
    <citation type="submission" date="2020-05" db="EMBL/GenBank/DDBJ databases">
        <authorList>
            <person name="Chiriac C."/>
            <person name="Salcher M."/>
            <person name="Ghai R."/>
            <person name="Kavagutti S V."/>
        </authorList>
    </citation>
    <scope>NUCLEOTIDE SEQUENCE</scope>
</reference>
<sequence>MFPTTTGSINVGVSAGSATTEPTISLFRVTETNLIGFVLTAASKSLPSAMNAVISLRPVANLELYSMLPVEVSNFMIFAGFWFVPMM</sequence>
<organism evidence="2">
    <name type="scientific">freshwater metagenome</name>
    <dbReference type="NCBI Taxonomy" id="449393"/>
    <lineage>
        <taxon>unclassified sequences</taxon>
        <taxon>metagenomes</taxon>
        <taxon>ecological metagenomes</taxon>
    </lineage>
</organism>
<protein>
    <submittedName>
        <fullName evidence="2">Unannotated protein</fullName>
    </submittedName>
</protein>
<feature type="transmembrane region" description="Helical" evidence="1">
    <location>
        <begin position="64"/>
        <end position="84"/>
    </location>
</feature>
<evidence type="ECO:0000256" key="1">
    <source>
        <dbReference type="SAM" id="Phobius"/>
    </source>
</evidence>
<dbReference type="AlphaFoldDB" id="A0A6J6FCN9"/>
<evidence type="ECO:0000313" key="2">
    <source>
        <dbReference type="EMBL" id="CAB4586596.1"/>
    </source>
</evidence>
<proteinExistence type="predicted"/>